<proteinExistence type="predicted"/>
<organism evidence="1 2">
    <name type="scientific">Lymphocystis disease virus 4</name>
    <dbReference type="NCBI Taxonomy" id="2704413"/>
    <lineage>
        <taxon>Viruses</taxon>
        <taxon>Varidnaviria</taxon>
        <taxon>Bamfordvirae</taxon>
        <taxon>Nucleocytoviricota</taxon>
        <taxon>Megaviricetes</taxon>
        <taxon>Pimascovirales</taxon>
        <taxon>Pimascovirales incertae sedis</taxon>
        <taxon>Iridoviridae</taxon>
        <taxon>Alphairidovirinae</taxon>
        <taxon>Lymphocystivirus</taxon>
        <taxon>Lymphocystivirus micropogonias1</taxon>
    </lineage>
</organism>
<protein>
    <submittedName>
        <fullName evidence="1">Uncharacterized protein</fullName>
    </submittedName>
</protein>
<dbReference type="RefSeq" id="YP_010087939.1">
    <property type="nucleotide sequence ID" value="NC_055603.1"/>
</dbReference>
<dbReference type="KEGG" id="vg:65103272"/>
<dbReference type="EMBL" id="MN803438">
    <property type="protein sequence ID" value="QHR78551.1"/>
    <property type="molecule type" value="Genomic_DNA"/>
</dbReference>
<evidence type="ECO:0000313" key="1">
    <source>
        <dbReference type="EMBL" id="QHR78551.1"/>
    </source>
</evidence>
<name>A0A6B9XMP3_9VIRU</name>
<sequence length="116" mass="13754">MDFFFFKIEGTGLNVNGQKFLKIEFFELEDFPLILMSKQLERSIRQYIFKTLNLNNGEFKFFIDGYLKDNDCFGFRSGIQCLNLTGYCNCYLQTINKDDFILKQQLKSDLINLIKK</sequence>
<dbReference type="GeneID" id="65103272"/>
<keyword evidence="2" id="KW-1185">Reference proteome</keyword>
<accession>A0A6B9XMP3</accession>
<evidence type="ECO:0000313" key="2">
    <source>
        <dbReference type="Proteomes" id="UP000678193"/>
    </source>
</evidence>
<reference evidence="1" key="1">
    <citation type="journal article" date="2020" name="Arch. Virol.">
        <title>Complete genome sequence and analysis of a novel lymphocystivirus detected in whitemouth croaker (Micropogonias furnieri): lymphocystis disease virus 4.</title>
        <authorList>
            <person name="Doszpoly A."/>
            <person name="Kajan G.L."/>
            <person name="Puentes R."/>
            <person name="Perretta A."/>
        </authorList>
    </citation>
    <scope>NUCLEOTIDE SEQUENCE</scope>
    <source>
        <strain evidence="1">LCDV-WC</strain>
    </source>
</reference>
<dbReference type="Proteomes" id="UP000678193">
    <property type="component" value="Segment"/>
</dbReference>